<gene>
    <name evidence="14" type="ORF">BWQ96_03210</name>
</gene>
<dbReference type="GO" id="GO:0008270">
    <property type="term" value="F:zinc ion binding"/>
    <property type="evidence" value="ECO:0007669"/>
    <property type="project" value="UniProtKB-KW"/>
</dbReference>
<comment type="caution">
    <text evidence="14">The sequence shown here is derived from an EMBL/GenBank/DDBJ whole genome shotgun (WGS) entry which is preliminary data.</text>
</comment>
<reference evidence="14 15" key="1">
    <citation type="journal article" date="2018" name="Mol. Biol. Evol.">
        <title>Analysis of the draft genome of the red seaweed Gracilariopsis chorda provides insights into genome size evolution in Rhodophyta.</title>
        <authorList>
            <person name="Lee J."/>
            <person name="Yang E.C."/>
            <person name="Graf L."/>
            <person name="Yang J.H."/>
            <person name="Qiu H."/>
            <person name="Zel Zion U."/>
            <person name="Chan C.X."/>
            <person name="Stephens T.G."/>
            <person name="Weber A.P.M."/>
            <person name="Boo G.H."/>
            <person name="Boo S.M."/>
            <person name="Kim K.M."/>
            <person name="Shin Y."/>
            <person name="Jung M."/>
            <person name="Lee S.J."/>
            <person name="Yim H.S."/>
            <person name="Lee J.H."/>
            <person name="Bhattacharya D."/>
            <person name="Yoon H.S."/>
        </authorList>
    </citation>
    <scope>NUCLEOTIDE SEQUENCE [LARGE SCALE GENOMIC DNA]</scope>
    <source>
        <strain evidence="14 15">SKKU-2015</strain>
        <tissue evidence="14">Whole body</tissue>
    </source>
</reference>
<organism evidence="14 15">
    <name type="scientific">Gracilariopsis chorda</name>
    <dbReference type="NCBI Taxonomy" id="448386"/>
    <lineage>
        <taxon>Eukaryota</taxon>
        <taxon>Rhodophyta</taxon>
        <taxon>Florideophyceae</taxon>
        <taxon>Rhodymeniophycidae</taxon>
        <taxon>Gracilariales</taxon>
        <taxon>Gracilariaceae</taxon>
        <taxon>Gracilariopsis</taxon>
    </lineage>
</organism>
<dbReference type="Proteomes" id="UP000247409">
    <property type="component" value="Unassembled WGS sequence"/>
</dbReference>
<keyword evidence="10" id="KW-0539">Nucleus</keyword>
<keyword evidence="9" id="KW-0804">Transcription</keyword>
<dbReference type="InterPro" id="IPR050329">
    <property type="entry name" value="GLI_C2H2-zinc-finger"/>
</dbReference>
<dbReference type="GO" id="GO:0000978">
    <property type="term" value="F:RNA polymerase II cis-regulatory region sequence-specific DNA binding"/>
    <property type="evidence" value="ECO:0007669"/>
    <property type="project" value="TreeGrafter"/>
</dbReference>
<evidence type="ECO:0000256" key="7">
    <source>
        <dbReference type="ARBA" id="ARBA00023015"/>
    </source>
</evidence>
<dbReference type="Gene3D" id="3.30.160.60">
    <property type="entry name" value="Classic Zinc Finger"/>
    <property type="match status" value="3"/>
</dbReference>
<dbReference type="FunFam" id="3.30.160.60:FF:000075">
    <property type="entry name" value="Putative zinc finger protein 536"/>
    <property type="match status" value="1"/>
</dbReference>
<keyword evidence="7" id="KW-0805">Transcription regulation</keyword>
<evidence type="ECO:0000256" key="5">
    <source>
        <dbReference type="ARBA" id="ARBA00022771"/>
    </source>
</evidence>
<evidence type="ECO:0000256" key="1">
    <source>
        <dbReference type="ARBA" id="ARBA00004123"/>
    </source>
</evidence>
<evidence type="ECO:0000313" key="15">
    <source>
        <dbReference type="Proteomes" id="UP000247409"/>
    </source>
</evidence>
<sequence>MKKHLRESSSASSGSSKYQCSMCPHQFSQRSHLNQHMKTVHAGIRPYSCPVPECPKAFGKRSDLKSHVSSVHDNERPFECEFCDRKFAKKSNLSRHREKLHRDKLER</sequence>
<dbReference type="Pfam" id="PF00096">
    <property type="entry name" value="zf-C2H2"/>
    <property type="match status" value="3"/>
</dbReference>
<dbReference type="STRING" id="448386.A0A2V3J0W8"/>
<dbReference type="PROSITE" id="PS00028">
    <property type="entry name" value="ZINC_FINGER_C2H2_1"/>
    <property type="match status" value="3"/>
</dbReference>
<evidence type="ECO:0000256" key="6">
    <source>
        <dbReference type="ARBA" id="ARBA00022833"/>
    </source>
</evidence>
<keyword evidence="4" id="KW-0677">Repeat</keyword>
<dbReference type="PANTHER" id="PTHR19818:SF139">
    <property type="entry name" value="PAIR-RULE PROTEIN ODD-PAIRED"/>
    <property type="match status" value="1"/>
</dbReference>
<evidence type="ECO:0000259" key="13">
    <source>
        <dbReference type="PROSITE" id="PS50157"/>
    </source>
</evidence>
<evidence type="ECO:0000256" key="8">
    <source>
        <dbReference type="ARBA" id="ARBA00023125"/>
    </source>
</evidence>
<evidence type="ECO:0000256" key="11">
    <source>
        <dbReference type="PROSITE-ProRule" id="PRU00042"/>
    </source>
</evidence>
<evidence type="ECO:0000256" key="3">
    <source>
        <dbReference type="ARBA" id="ARBA00022723"/>
    </source>
</evidence>
<dbReference type="InterPro" id="IPR036236">
    <property type="entry name" value="Znf_C2H2_sf"/>
</dbReference>
<dbReference type="FunFam" id="3.30.160.60:FF:000446">
    <property type="entry name" value="Zinc finger protein"/>
    <property type="match status" value="1"/>
</dbReference>
<dbReference type="PANTHER" id="PTHR19818">
    <property type="entry name" value="ZINC FINGER PROTEIN ZIC AND GLI"/>
    <property type="match status" value="1"/>
</dbReference>
<feature type="domain" description="C2H2-type" evidence="13">
    <location>
        <begin position="78"/>
        <end position="106"/>
    </location>
</feature>
<proteinExistence type="inferred from homology"/>
<keyword evidence="15" id="KW-1185">Reference proteome</keyword>
<feature type="region of interest" description="Disordered" evidence="12">
    <location>
        <begin position="1"/>
        <end position="21"/>
    </location>
</feature>
<comment type="subcellular location">
    <subcellularLocation>
        <location evidence="1">Nucleus</location>
    </subcellularLocation>
</comment>
<dbReference type="InterPro" id="IPR013087">
    <property type="entry name" value="Znf_C2H2_type"/>
</dbReference>
<evidence type="ECO:0000256" key="9">
    <source>
        <dbReference type="ARBA" id="ARBA00023163"/>
    </source>
</evidence>
<evidence type="ECO:0000256" key="2">
    <source>
        <dbReference type="ARBA" id="ARBA00006991"/>
    </source>
</evidence>
<protein>
    <recommendedName>
        <fullName evidence="13">C2H2-type domain-containing protein</fullName>
    </recommendedName>
</protein>
<dbReference type="PROSITE" id="PS50157">
    <property type="entry name" value="ZINC_FINGER_C2H2_2"/>
    <property type="match status" value="3"/>
</dbReference>
<dbReference type="GO" id="GO:0045944">
    <property type="term" value="P:positive regulation of transcription by RNA polymerase II"/>
    <property type="evidence" value="ECO:0007669"/>
    <property type="project" value="UniProtKB-ARBA"/>
</dbReference>
<name>A0A2V3J0W8_9FLOR</name>
<accession>A0A2V3J0W8</accession>
<dbReference type="GO" id="GO:0005634">
    <property type="term" value="C:nucleus"/>
    <property type="evidence" value="ECO:0007669"/>
    <property type="project" value="UniProtKB-SubCell"/>
</dbReference>
<dbReference type="GO" id="GO:0000981">
    <property type="term" value="F:DNA-binding transcription factor activity, RNA polymerase II-specific"/>
    <property type="evidence" value="ECO:0007669"/>
    <property type="project" value="TreeGrafter"/>
</dbReference>
<keyword evidence="3" id="KW-0479">Metal-binding</keyword>
<evidence type="ECO:0000256" key="12">
    <source>
        <dbReference type="SAM" id="MobiDB-lite"/>
    </source>
</evidence>
<evidence type="ECO:0000256" key="4">
    <source>
        <dbReference type="ARBA" id="ARBA00022737"/>
    </source>
</evidence>
<evidence type="ECO:0000313" key="14">
    <source>
        <dbReference type="EMBL" id="PXF47020.1"/>
    </source>
</evidence>
<feature type="domain" description="C2H2-type" evidence="13">
    <location>
        <begin position="18"/>
        <end position="46"/>
    </location>
</feature>
<dbReference type="SMART" id="SM00355">
    <property type="entry name" value="ZnF_C2H2"/>
    <property type="match status" value="3"/>
</dbReference>
<comment type="similarity">
    <text evidence="2">Belongs to the krueppel C2H2-type zinc-finger protein family.</text>
</comment>
<keyword evidence="6" id="KW-0862">Zinc</keyword>
<evidence type="ECO:0000256" key="10">
    <source>
        <dbReference type="ARBA" id="ARBA00023242"/>
    </source>
</evidence>
<dbReference type="AlphaFoldDB" id="A0A2V3J0W8"/>
<feature type="domain" description="C2H2-type" evidence="13">
    <location>
        <begin position="47"/>
        <end position="77"/>
    </location>
</feature>
<dbReference type="SUPFAM" id="SSF57667">
    <property type="entry name" value="beta-beta-alpha zinc fingers"/>
    <property type="match status" value="2"/>
</dbReference>
<dbReference type="EMBL" id="NBIV01000030">
    <property type="protein sequence ID" value="PXF47020.1"/>
    <property type="molecule type" value="Genomic_DNA"/>
</dbReference>
<keyword evidence="5 11" id="KW-0863">Zinc-finger</keyword>
<dbReference type="OrthoDB" id="5693at2759"/>
<keyword evidence="8" id="KW-0238">DNA-binding</keyword>